<comment type="caution">
    <text evidence="16">The sequence shown here is derived from an EMBL/GenBank/DDBJ whole genome shotgun (WGS) entry which is preliminary data.</text>
</comment>
<comment type="similarity">
    <text evidence="11 12">Belongs to the TonB-dependent receptor family.</text>
</comment>
<feature type="domain" description="TonB-dependent receptor-like beta-barrel" evidence="14">
    <location>
        <begin position="283"/>
        <end position="761"/>
    </location>
</feature>
<evidence type="ECO:0000256" key="4">
    <source>
        <dbReference type="ARBA" id="ARBA00022496"/>
    </source>
</evidence>
<keyword evidence="10 11" id="KW-0998">Cell outer membrane</keyword>
<evidence type="ECO:0000256" key="5">
    <source>
        <dbReference type="ARBA" id="ARBA00022692"/>
    </source>
</evidence>
<evidence type="ECO:0000256" key="13">
    <source>
        <dbReference type="SAM" id="SignalP"/>
    </source>
</evidence>
<dbReference type="GO" id="GO:0006826">
    <property type="term" value="P:iron ion transport"/>
    <property type="evidence" value="ECO:0007669"/>
    <property type="project" value="UniProtKB-KW"/>
</dbReference>
<dbReference type="SUPFAM" id="SSF56935">
    <property type="entry name" value="Porins"/>
    <property type="match status" value="1"/>
</dbReference>
<evidence type="ECO:0000313" key="16">
    <source>
        <dbReference type="EMBL" id="TVV76839.1"/>
    </source>
</evidence>
<feature type="domain" description="TonB-dependent receptor plug" evidence="15">
    <location>
        <begin position="65"/>
        <end position="173"/>
    </location>
</feature>
<dbReference type="OrthoDB" id="9760333at2"/>
<evidence type="ECO:0000256" key="2">
    <source>
        <dbReference type="ARBA" id="ARBA00022448"/>
    </source>
</evidence>
<comment type="subcellular location">
    <subcellularLocation>
        <location evidence="1 11">Cell outer membrane</location>
        <topology evidence="1 11">Multi-pass membrane protein</topology>
    </subcellularLocation>
</comment>
<accession>A0A558RBQ3</accession>
<evidence type="ECO:0000256" key="6">
    <source>
        <dbReference type="ARBA" id="ARBA00023004"/>
    </source>
</evidence>
<proteinExistence type="inferred from homology"/>
<feature type="signal peptide" evidence="13">
    <location>
        <begin position="1"/>
        <end position="25"/>
    </location>
</feature>
<evidence type="ECO:0000313" key="17">
    <source>
        <dbReference type="Proteomes" id="UP000318681"/>
    </source>
</evidence>
<keyword evidence="6" id="KW-0408">Iron</keyword>
<evidence type="ECO:0000256" key="7">
    <source>
        <dbReference type="ARBA" id="ARBA00023065"/>
    </source>
</evidence>
<dbReference type="PANTHER" id="PTHR32552">
    <property type="entry name" value="FERRICHROME IRON RECEPTOR-RELATED"/>
    <property type="match status" value="1"/>
</dbReference>
<keyword evidence="4" id="KW-0410">Iron transport</keyword>
<evidence type="ECO:0000256" key="3">
    <source>
        <dbReference type="ARBA" id="ARBA00022452"/>
    </source>
</evidence>
<evidence type="ECO:0000259" key="14">
    <source>
        <dbReference type="Pfam" id="PF00593"/>
    </source>
</evidence>
<dbReference type="EMBL" id="VNIM01000006">
    <property type="protein sequence ID" value="TVV76839.1"/>
    <property type="molecule type" value="Genomic_DNA"/>
</dbReference>
<keyword evidence="9 11" id="KW-0472">Membrane</keyword>
<dbReference type="PROSITE" id="PS52016">
    <property type="entry name" value="TONB_DEPENDENT_REC_3"/>
    <property type="match status" value="1"/>
</dbReference>
<keyword evidence="16" id="KW-0675">Receptor</keyword>
<keyword evidence="8 12" id="KW-0798">TonB box</keyword>
<keyword evidence="2 11" id="KW-0813">Transport</keyword>
<dbReference type="AlphaFoldDB" id="A0A558RBQ3"/>
<evidence type="ECO:0000256" key="9">
    <source>
        <dbReference type="ARBA" id="ARBA00023136"/>
    </source>
</evidence>
<evidence type="ECO:0000256" key="8">
    <source>
        <dbReference type="ARBA" id="ARBA00023077"/>
    </source>
</evidence>
<dbReference type="GO" id="GO:0009279">
    <property type="term" value="C:cell outer membrane"/>
    <property type="evidence" value="ECO:0007669"/>
    <property type="project" value="UniProtKB-SubCell"/>
</dbReference>
<protein>
    <submittedName>
        <fullName evidence="16">TonB-dependent receptor</fullName>
    </submittedName>
</protein>
<keyword evidence="17" id="KW-1185">Reference proteome</keyword>
<evidence type="ECO:0000256" key="10">
    <source>
        <dbReference type="ARBA" id="ARBA00023237"/>
    </source>
</evidence>
<sequence length="799" mass="85727">MTGTHARTMTLLLAGVAFVPYAALAQEAAPPAPATAVAPEVAAAPASAADTGEIVVTARFRTESLNSVPIAITALRGDSLAEKNLNNLQDIAAIVPTVDFRAGASNKDRTIFIRGIGTVTTSPGVESSVSTVVDGVVLVRPGQQTLDLGEIDRVEVLRGPQGTLFGKNASAGVINIVTKAPTDTDYGHAEAGYYEGGEYRLKATVSGPIVPGKLDYLLSGLAGGWKGNVRDLASDSRVNGYFRRGVRGKLRWTPTETLSVTAAADYLYQRDDVPTGVAASTGRRAYPTGAFTNSAVLPAYLAAQGITASPSNRTIRSSFVSEVRDKNYGGSVTPDLELGGFTLTSITAYREWKNRQHQDQDNFAELADGQPPLGIPQGEDRGTVDFNQFSQELRLTSPKGGFLDYVLGAYYLRARTDETYRRDIRQNLATANLPGRTAVVIPYCLGEALARHDCGVADYGIVSKNYSLFGEANLNFTPAFRAIAGGRLIHDRLSSYHNRISTAGFAAGSTINGDVPAIQPNHSSTGSTSRTDFSARAGLQYDITPDVNAYATYSRGYKGQAYNVFFNMRSFDEAPLKPETSNSYEIGFKGSALDRRVNFALAGYITKFDNFQANFSDFVNGAVLTRLINAGKVSTRGVEGDISVRPVDPLALSFAFARTDARVDSFICPAGASANCNIDGQPLPFSQKWKLHGEGTYTVPLGGDYGLELNTDYTWKSKTQYQLDQRPDTIQPAYGIWNASIALVGKGDAGAWQIRAVVKNIADRNYSSFLLQSGAGNGLVRFVPRDAARYFGVNVATDF</sequence>
<dbReference type="Gene3D" id="2.40.170.20">
    <property type="entry name" value="TonB-dependent receptor, beta-barrel domain"/>
    <property type="match status" value="1"/>
</dbReference>
<evidence type="ECO:0000256" key="1">
    <source>
        <dbReference type="ARBA" id="ARBA00004571"/>
    </source>
</evidence>
<dbReference type="InterPro" id="IPR036942">
    <property type="entry name" value="Beta-barrel_TonB_sf"/>
</dbReference>
<dbReference type="Proteomes" id="UP000318681">
    <property type="component" value="Unassembled WGS sequence"/>
</dbReference>
<dbReference type="RefSeq" id="WP_145147960.1">
    <property type="nucleotide sequence ID" value="NZ_VNIM01000006.1"/>
</dbReference>
<feature type="chain" id="PRO_5022159286" evidence="13">
    <location>
        <begin position="26"/>
        <end position="799"/>
    </location>
</feature>
<keyword evidence="5 11" id="KW-0812">Transmembrane</keyword>
<keyword evidence="3 11" id="KW-1134">Transmembrane beta strand</keyword>
<evidence type="ECO:0000256" key="12">
    <source>
        <dbReference type="RuleBase" id="RU003357"/>
    </source>
</evidence>
<dbReference type="PANTHER" id="PTHR32552:SF81">
    <property type="entry name" value="TONB-DEPENDENT OUTER MEMBRANE RECEPTOR"/>
    <property type="match status" value="1"/>
</dbReference>
<name>A0A558RBQ3_9SPHN</name>
<evidence type="ECO:0000259" key="15">
    <source>
        <dbReference type="Pfam" id="PF07715"/>
    </source>
</evidence>
<dbReference type="Pfam" id="PF00593">
    <property type="entry name" value="TonB_dep_Rec_b-barrel"/>
    <property type="match status" value="1"/>
</dbReference>
<dbReference type="InterPro" id="IPR000531">
    <property type="entry name" value="Beta-barrel_TonB"/>
</dbReference>
<dbReference type="InterPro" id="IPR039426">
    <property type="entry name" value="TonB-dep_rcpt-like"/>
</dbReference>
<gene>
    <name evidence="16" type="ORF">FOY91_02955</name>
</gene>
<reference evidence="16 17" key="1">
    <citation type="submission" date="2019-07" db="EMBL/GenBank/DDBJ databases">
        <title>Sphingomonas solaris sp. nov., isolated from a solar panel from Boston, Massachusetts.</title>
        <authorList>
            <person name="Tanner K."/>
            <person name="Pascual J."/>
            <person name="Mancuso C."/>
            <person name="Pereto J."/>
            <person name="Khalil A."/>
            <person name="Vilanova C."/>
        </authorList>
    </citation>
    <scope>NUCLEOTIDE SEQUENCE [LARGE SCALE GENOMIC DNA]</scope>
    <source>
        <strain evidence="16 17">R4DWN</strain>
    </source>
</reference>
<evidence type="ECO:0000256" key="11">
    <source>
        <dbReference type="PROSITE-ProRule" id="PRU01360"/>
    </source>
</evidence>
<dbReference type="InterPro" id="IPR012910">
    <property type="entry name" value="Plug_dom"/>
</dbReference>
<organism evidence="16 17">
    <name type="scientific">Alterirhizorhabdus solaris</name>
    <dbReference type="NCBI Taxonomy" id="2529389"/>
    <lineage>
        <taxon>Bacteria</taxon>
        <taxon>Pseudomonadati</taxon>
        <taxon>Pseudomonadota</taxon>
        <taxon>Alphaproteobacteria</taxon>
        <taxon>Sphingomonadales</taxon>
        <taxon>Rhizorhabdaceae</taxon>
        <taxon>Alterirhizorhabdus</taxon>
    </lineage>
</organism>
<keyword evidence="13" id="KW-0732">Signal</keyword>
<dbReference type="Pfam" id="PF07715">
    <property type="entry name" value="Plug"/>
    <property type="match status" value="1"/>
</dbReference>
<keyword evidence="7" id="KW-0406">Ion transport</keyword>
<dbReference type="CDD" id="cd01347">
    <property type="entry name" value="ligand_gated_channel"/>
    <property type="match status" value="1"/>
</dbReference>